<feature type="non-terminal residue" evidence="1">
    <location>
        <position position="1"/>
    </location>
</feature>
<evidence type="ECO:0000313" key="1">
    <source>
        <dbReference type="EMBL" id="CAM9467690.1"/>
    </source>
</evidence>
<proteinExistence type="predicted"/>
<reference evidence="1" key="2">
    <citation type="submission" date="2025-03" db="EMBL/GenBank/DDBJ databases">
        <authorList>
            <consortium name="ELIXIR-Norway"/>
            <consortium name="Elixir Norway"/>
        </authorList>
    </citation>
    <scope>NUCLEOTIDE SEQUENCE</scope>
</reference>
<organism evidence="1">
    <name type="scientific">Rangifer tarandus platyrhynchus</name>
    <name type="common">Svalbard reindeer</name>
    <dbReference type="NCBI Taxonomy" id="3082113"/>
    <lineage>
        <taxon>Eukaryota</taxon>
        <taxon>Metazoa</taxon>
        <taxon>Chordata</taxon>
        <taxon>Craniata</taxon>
        <taxon>Vertebrata</taxon>
        <taxon>Euteleostomi</taxon>
        <taxon>Mammalia</taxon>
        <taxon>Eutheria</taxon>
        <taxon>Laurasiatheria</taxon>
        <taxon>Artiodactyla</taxon>
        <taxon>Ruminantia</taxon>
        <taxon>Pecora</taxon>
        <taxon>Cervidae</taxon>
        <taxon>Odocoileinae</taxon>
        <taxon>Rangifer</taxon>
    </lineage>
</organism>
<reference evidence="1" key="1">
    <citation type="submission" date="2023-05" db="EMBL/GenBank/DDBJ databases">
        <authorList>
            <consortium name="ELIXIR-Norway"/>
        </authorList>
    </citation>
    <scope>NUCLEOTIDE SEQUENCE</scope>
</reference>
<sequence>CGTQGCRCCLVPVVFLSFFFFFPQFTLFLETVEPVVVEAESSGIFSSVWQPLLFPAEAHAADAAWIHFFPGSSHTEAFGNGAGRQAWG</sequence>
<accession>A0AC59Y806</accession>
<dbReference type="EMBL" id="OX596095">
    <property type="protein sequence ID" value="CAM9467690.1"/>
    <property type="molecule type" value="Genomic_DNA"/>
</dbReference>
<gene>
    <name evidence="1" type="ORF">MRATA1EN22A_LOCUS2919</name>
</gene>
<name>A0AC59Y806_RANTA</name>
<protein>
    <submittedName>
        <fullName evidence="1">Uncharacterized protein</fullName>
    </submittedName>
</protein>